<gene>
    <name evidence="6" type="ORF">HIU99_16260</name>
</gene>
<keyword evidence="3 5" id="KW-1133">Transmembrane helix</keyword>
<comment type="subcellular location">
    <subcellularLocation>
        <location evidence="1">Endomembrane system</location>
        <topology evidence="1">Multi-pass membrane protein</topology>
    </subcellularLocation>
</comment>
<dbReference type="Proteomes" id="UP000567186">
    <property type="component" value="Unassembled WGS sequence"/>
</dbReference>
<keyword evidence="6" id="KW-0489">Methyltransferase</keyword>
<comment type="caution">
    <text evidence="6">The sequence shown here is derived from an EMBL/GenBank/DDBJ whole genome shotgun (WGS) entry which is preliminary data.</text>
</comment>
<accession>A0A7Y0RF61</accession>
<evidence type="ECO:0000256" key="4">
    <source>
        <dbReference type="ARBA" id="ARBA00023136"/>
    </source>
</evidence>
<evidence type="ECO:0000313" key="7">
    <source>
        <dbReference type="Proteomes" id="UP000567186"/>
    </source>
</evidence>
<evidence type="ECO:0000256" key="3">
    <source>
        <dbReference type="ARBA" id="ARBA00022989"/>
    </source>
</evidence>
<evidence type="ECO:0000256" key="1">
    <source>
        <dbReference type="ARBA" id="ARBA00004127"/>
    </source>
</evidence>
<name>A0A7Y0RF61_9GAMM</name>
<feature type="transmembrane region" description="Helical" evidence="5">
    <location>
        <begin position="47"/>
        <end position="67"/>
    </location>
</feature>
<reference evidence="6 7" key="1">
    <citation type="submission" date="2020-04" db="EMBL/GenBank/DDBJ databases">
        <title>Marinobacter oceani sp. nov., isolated from marine solar saltern.</title>
        <authorList>
            <person name="Chen X.-Y."/>
        </authorList>
    </citation>
    <scope>NUCLEOTIDE SEQUENCE [LARGE SCALE GENOMIC DNA]</scope>
    <source>
        <strain evidence="6 7">W62</strain>
    </source>
</reference>
<keyword evidence="4 5" id="KW-0472">Membrane</keyword>
<dbReference type="Gene3D" id="1.20.120.1630">
    <property type="match status" value="1"/>
</dbReference>
<dbReference type="Pfam" id="PF04191">
    <property type="entry name" value="PEMT"/>
    <property type="match status" value="1"/>
</dbReference>
<dbReference type="EMBL" id="JABCKY010000008">
    <property type="protein sequence ID" value="NMT65137.1"/>
    <property type="molecule type" value="Genomic_DNA"/>
</dbReference>
<dbReference type="GO" id="GO:0032259">
    <property type="term" value="P:methylation"/>
    <property type="evidence" value="ECO:0007669"/>
    <property type="project" value="UniProtKB-KW"/>
</dbReference>
<evidence type="ECO:0000256" key="5">
    <source>
        <dbReference type="SAM" id="Phobius"/>
    </source>
</evidence>
<dbReference type="RefSeq" id="WP_168355058.1">
    <property type="nucleotide sequence ID" value="NZ_JABCKY010000008.1"/>
</dbReference>
<dbReference type="PANTHER" id="PTHR12714">
    <property type="entry name" value="PROTEIN-S ISOPRENYLCYSTEINE O-METHYLTRANSFERASE"/>
    <property type="match status" value="1"/>
</dbReference>
<organism evidence="6 7">
    <name type="scientific">Marinobacter orientalis</name>
    <dbReference type="NCBI Taxonomy" id="1928859"/>
    <lineage>
        <taxon>Bacteria</taxon>
        <taxon>Pseudomonadati</taxon>
        <taxon>Pseudomonadota</taxon>
        <taxon>Gammaproteobacteria</taxon>
        <taxon>Pseudomonadales</taxon>
        <taxon>Marinobacteraceae</taxon>
        <taxon>Marinobacter</taxon>
    </lineage>
</organism>
<dbReference type="GO" id="GO:0008168">
    <property type="term" value="F:methyltransferase activity"/>
    <property type="evidence" value="ECO:0007669"/>
    <property type="project" value="UniProtKB-KW"/>
</dbReference>
<sequence length="160" mass="18048">MNPIHRHLAMLEKRIPPLLLVLMVGAAMWGISTLTSPVPLDDTLRTVAAGVIFVAGTLFPMAGVVAFRRARTTVDPRTPEASSALVCSGIYRYSRNPMYVGFAFWLLAWGVYLGSGWELLGVVFFVLYMNHFQIAPEERALRALFGDQFRAYEQQVRRWL</sequence>
<evidence type="ECO:0000313" key="6">
    <source>
        <dbReference type="EMBL" id="NMT65137.1"/>
    </source>
</evidence>
<evidence type="ECO:0000256" key="2">
    <source>
        <dbReference type="ARBA" id="ARBA00022692"/>
    </source>
</evidence>
<dbReference type="AlphaFoldDB" id="A0A7Y0RF61"/>
<dbReference type="InterPro" id="IPR007318">
    <property type="entry name" value="Phopholipid_MeTrfase"/>
</dbReference>
<keyword evidence="7" id="KW-1185">Reference proteome</keyword>
<keyword evidence="6" id="KW-0808">Transferase</keyword>
<dbReference type="PANTHER" id="PTHR12714:SF24">
    <property type="entry name" value="SLR1182 PROTEIN"/>
    <property type="match status" value="1"/>
</dbReference>
<dbReference type="GO" id="GO:0012505">
    <property type="term" value="C:endomembrane system"/>
    <property type="evidence" value="ECO:0007669"/>
    <property type="project" value="UniProtKB-SubCell"/>
</dbReference>
<keyword evidence="2 5" id="KW-0812">Transmembrane</keyword>
<protein>
    <submittedName>
        <fullName evidence="6">Isoprenylcysteine carboxylmethyltransferase family protein</fullName>
    </submittedName>
</protein>
<feature type="transmembrane region" description="Helical" evidence="5">
    <location>
        <begin position="102"/>
        <end position="129"/>
    </location>
</feature>
<proteinExistence type="predicted"/>